<dbReference type="InterPro" id="IPR004898">
    <property type="entry name" value="Pectate_lyase_PlyH/PlyE-like"/>
</dbReference>
<evidence type="ECO:0000256" key="5">
    <source>
        <dbReference type="ARBA" id="ARBA00012272"/>
    </source>
</evidence>
<evidence type="ECO:0000256" key="1">
    <source>
        <dbReference type="ARBA" id="ARBA00000695"/>
    </source>
</evidence>
<evidence type="ECO:0000256" key="6">
    <source>
        <dbReference type="ARBA" id="ARBA00022525"/>
    </source>
</evidence>
<feature type="compositionally biased region" description="Gly residues" evidence="10">
    <location>
        <begin position="173"/>
        <end position="193"/>
    </location>
</feature>
<reference evidence="11 12" key="1">
    <citation type="submission" date="2016-11" db="EMBL/GenBank/DDBJ databases">
        <authorList>
            <person name="Jaros S."/>
            <person name="Januszkiewicz K."/>
            <person name="Wedrychowicz H."/>
        </authorList>
    </citation>
    <scope>NUCLEOTIDE SEQUENCE [LARGE SCALE GENOMIC DNA]</scope>
    <source>
        <strain evidence="11 12">LMG 26898</strain>
    </source>
</reference>
<comment type="catalytic activity">
    <reaction evidence="1">
        <text>Eliminative cleavage of (1-&gt;4)-alpha-D-galacturonan to give oligosaccharides with 4-deoxy-alpha-D-galact-4-enuronosyl groups at their non-reducing ends.</text>
        <dbReference type="EC" id="4.2.2.2"/>
    </reaction>
</comment>
<dbReference type="Pfam" id="PF03211">
    <property type="entry name" value="Pectate_lyase"/>
    <property type="match status" value="1"/>
</dbReference>
<accession>A0A1M7LLE1</accession>
<dbReference type="GO" id="GO:0030570">
    <property type="term" value="F:pectate lyase activity"/>
    <property type="evidence" value="ECO:0007669"/>
    <property type="project" value="UniProtKB-EC"/>
</dbReference>
<evidence type="ECO:0000313" key="11">
    <source>
        <dbReference type="EMBL" id="SHM79026.1"/>
    </source>
</evidence>
<feature type="compositionally biased region" description="Low complexity" evidence="10">
    <location>
        <begin position="28"/>
        <end position="39"/>
    </location>
</feature>
<evidence type="ECO:0000256" key="4">
    <source>
        <dbReference type="ARBA" id="ARBA00006463"/>
    </source>
</evidence>
<comment type="subcellular location">
    <subcellularLocation>
        <location evidence="3">Secreted</location>
    </subcellularLocation>
</comment>
<name>A0A1M7LLE1_9PSED</name>
<dbReference type="SUPFAM" id="SSF51126">
    <property type="entry name" value="Pectin lyase-like"/>
    <property type="match status" value="1"/>
</dbReference>
<proteinExistence type="inferred from homology"/>
<feature type="compositionally biased region" description="Polar residues" evidence="10">
    <location>
        <begin position="108"/>
        <end position="126"/>
    </location>
</feature>
<dbReference type="RefSeq" id="WP_073163556.1">
    <property type="nucleotide sequence ID" value="NZ_FRDA01000003.1"/>
</dbReference>
<dbReference type="AlphaFoldDB" id="A0A1M7LLE1"/>
<keyword evidence="8" id="KW-0106">Calcium</keyword>
<dbReference type="EMBL" id="FRDA01000003">
    <property type="protein sequence ID" value="SHM79026.1"/>
    <property type="molecule type" value="Genomic_DNA"/>
</dbReference>
<feature type="region of interest" description="Disordered" evidence="10">
    <location>
        <begin position="103"/>
        <end position="269"/>
    </location>
</feature>
<dbReference type="InterPro" id="IPR011050">
    <property type="entry name" value="Pectin_lyase_fold/virulence"/>
</dbReference>
<feature type="compositionally biased region" description="Polar residues" evidence="10">
    <location>
        <begin position="256"/>
        <end position="269"/>
    </location>
</feature>
<evidence type="ECO:0000256" key="2">
    <source>
        <dbReference type="ARBA" id="ARBA00001913"/>
    </source>
</evidence>
<keyword evidence="9 11" id="KW-0456">Lyase</keyword>
<comment type="similarity">
    <text evidence="4">Belongs to the polysaccharide lyase 3 family.</text>
</comment>
<evidence type="ECO:0000256" key="7">
    <source>
        <dbReference type="ARBA" id="ARBA00022729"/>
    </source>
</evidence>
<evidence type="ECO:0000256" key="10">
    <source>
        <dbReference type="SAM" id="MobiDB-lite"/>
    </source>
</evidence>
<feature type="compositionally biased region" description="Gly residues" evidence="10">
    <location>
        <begin position="129"/>
        <end position="163"/>
    </location>
</feature>
<dbReference type="PANTHER" id="PTHR33407">
    <property type="entry name" value="PECTATE LYASE F-RELATED"/>
    <property type="match status" value="1"/>
</dbReference>
<dbReference type="Proteomes" id="UP000183983">
    <property type="component" value="Unassembled WGS sequence"/>
</dbReference>
<sequence>MSIGLSPRPLQGTSPALDFSALSGKSPQQNAVGDQQNQQSIDPGALLFNTGKQQDVNFGPPNVTNQNAVDGSKSGEGQDNVIKMLTALLMSLIQMLMKLTGQDKNPADEQQQQDPYQNNSGLGTQPTDSGGGGGDGGGVTPDAAGGGGGTPTAAGGDGGGDAGSGAPTTSGPNGSGTGGGVGTPTDTGTGGDSSVGSTSPSVTSPSTSPTGKSDPGTASGIKPVEVPKASGDTVTVNETIKVGPGQVFDGGGKTYTAGSNLGNGDQSENQKPLFELAEGATLKNVNLGENEADGIHVRAANEKAVTIQNLHAANVGEDLITVKGEGGANVTNLNILDSSAKGANDKVVQLNANTHLNMDGFKADDFGTLVRTNGGKQFDDMELKLNNVEANHGKFALVKSDSEDLKLATSNIAMTDVKHAYDKTKASTQHTEA</sequence>
<dbReference type="PANTHER" id="PTHR33407:SF9">
    <property type="entry name" value="PECTATE LYASE F-RELATED"/>
    <property type="match status" value="1"/>
</dbReference>
<evidence type="ECO:0000256" key="3">
    <source>
        <dbReference type="ARBA" id="ARBA00004613"/>
    </source>
</evidence>
<evidence type="ECO:0000313" key="12">
    <source>
        <dbReference type="Proteomes" id="UP000183983"/>
    </source>
</evidence>
<protein>
    <recommendedName>
        <fullName evidence="5">pectate lyase</fullName>
        <ecNumber evidence="5">4.2.2.2</ecNumber>
    </recommendedName>
</protein>
<feature type="compositionally biased region" description="Low complexity" evidence="10">
    <location>
        <begin position="194"/>
        <end position="217"/>
    </location>
</feature>
<organism evidence="11 12">
    <name type="scientific">Pseudomonas asturiensis</name>
    <dbReference type="NCBI Taxonomy" id="1190415"/>
    <lineage>
        <taxon>Bacteria</taxon>
        <taxon>Pseudomonadati</taxon>
        <taxon>Pseudomonadota</taxon>
        <taxon>Gammaproteobacteria</taxon>
        <taxon>Pseudomonadales</taxon>
        <taxon>Pseudomonadaceae</taxon>
        <taxon>Pseudomonas</taxon>
    </lineage>
</organism>
<dbReference type="STRING" id="1190415.SAMN05216593_103164"/>
<comment type="cofactor">
    <cofactor evidence="2">
        <name>Ca(2+)</name>
        <dbReference type="ChEBI" id="CHEBI:29108"/>
    </cofactor>
</comment>
<dbReference type="OrthoDB" id="4298856at2"/>
<evidence type="ECO:0000256" key="8">
    <source>
        <dbReference type="ARBA" id="ARBA00022837"/>
    </source>
</evidence>
<evidence type="ECO:0000256" key="9">
    <source>
        <dbReference type="ARBA" id="ARBA00023239"/>
    </source>
</evidence>
<dbReference type="GO" id="GO:0005576">
    <property type="term" value="C:extracellular region"/>
    <property type="evidence" value="ECO:0007669"/>
    <property type="project" value="UniProtKB-SubCell"/>
</dbReference>
<feature type="compositionally biased region" description="Polar residues" evidence="10">
    <location>
        <begin position="50"/>
        <end position="69"/>
    </location>
</feature>
<dbReference type="EC" id="4.2.2.2" evidence="5"/>
<gene>
    <name evidence="11" type="ORF">SAMN05216593_103164</name>
</gene>
<feature type="region of interest" description="Disordered" evidence="10">
    <location>
        <begin position="1"/>
        <end position="77"/>
    </location>
</feature>
<keyword evidence="7" id="KW-0732">Signal</keyword>
<dbReference type="Gene3D" id="2.160.20.10">
    <property type="entry name" value="Single-stranded right-handed beta-helix, Pectin lyase-like"/>
    <property type="match status" value="1"/>
</dbReference>
<keyword evidence="6" id="KW-0964">Secreted</keyword>
<dbReference type="InterPro" id="IPR012334">
    <property type="entry name" value="Pectin_lyas_fold"/>
</dbReference>